<sequence length="219" mass="24064">MTFSGTQTGKGVPLLMGMIESKEAIVSPKGVKIKEADNSETRRNQDALMIQGLRTVVYARTSAQIEMKRDRGKLSHCTTSSVISASKIQCDSGLDVRGNESRRVQRRIAWIHAQGKETHQPMRAKLGTLKRSSCYRRLGGGGGGFGVPVVSYAPRPMLNIAEESRTIMLTARKVAGWPVFYIRKESATKHLYTHAETVRLFGQGVTVQLQLSEGGSEDV</sequence>
<keyword evidence="2" id="KW-1185">Reference proteome</keyword>
<organism evidence="1 2">
    <name type="scientific">Lineolata rhizophorae</name>
    <dbReference type="NCBI Taxonomy" id="578093"/>
    <lineage>
        <taxon>Eukaryota</taxon>
        <taxon>Fungi</taxon>
        <taxon>Dikarya</taxon>
        <taxon>Ascomycota</taxon>
        <taxon>Pezizomycotina</taxon>
        <taxon>Dothideomycetes</taxon>
        <taxon>Dothideomycetes incertae sedis</taxon>
        <taxon>Lineolatales</taxon>
        <taxon>Lineolataceae</taxon>
        <taxon>Lineolata</taxon>
    </lineage>
</organism>
<dbReference type="AlphaFoldDB" id="A0A6A6NVX3"/>
<accession>A0A6A6NVX3</accession>
<dbReference type="EMBL" id="MU001685">
    <property type="protein sequence ID" value="KAF2455869.1"/>
    <property type="molecule type" value="Genomic_DNA"/>
</dbReference>
<reference evidence="1" key="1">
    <citation type="journal article" date="2020" name="Stud. Mycol.">
        <title>101 Dothideomycetes genomes: a test case for predicting lifestyles and emergence of pathogens.</title>
        <authorList>
            <person name="Haridas S."/>
            <person name="Albert R."/>
            <person name="Binder M."/>
            <person name="Bloem J."/>
            <person name="Labutti K."/>
            <person name="Salamov A."/>
            <person name="Andreopoulos B."/>
            <person name="Baker S."/>
            <person name="Barry K."/>
            <person name="Bills G."/>
            <person name="Bluhm B."/>
            <person name="Cannon C."/>
            <person name="Castanera R."/>
            <person name="Culley D."/>
            <person name="Daum C."/>
            <person name="Ezra D."/>
            <person name="Gonzalez J."/>
            <person name="Henrissat B."/>
            <person name="Kuo A."/>
            <person name="Liang C."/>
            <person name="Lipzen A."/>
            <person name="Lutzoni F."/>
            <person name="Magnuson J."/>
            <person name="Mondo S."/>
            <person name="Nolan M."/>
            <person name="Ohm R."/>
            <person name="Pangilinan J."/>
            <person name="Park H.-J."/>
            <person name="Ramirez L."/>
            <person name="Alfaro M."/>
            <person name="Sun H."/>
            <person name="Tritt A."/>
            <person name="Yoshinaga Y."/>
            <person name="Zwiers L.-H."/>
            <person name="Turgeon B."/>
            <person name="Goodwin S."/>
            <person name="Spatafora J."/>
            <person name="Crous P."/>
            <person name="Grigoriev I."/>
        </authorList>
    </citation>
    <scope>NUCLEOTIDE SEQUENCE</scope>
    <source>
        <strain evidence="1">ATCC 16933</strain>
    </source>
</reference>
<protein>
    <submittedName>
        <fullName evidence="1">Uncharacterized protein</fullName>
    </submittedName>
</protein>
<evidence type="ECO:0000313" key="2">
    <source>
        <dbReference type="Proteomes" id="UP000799766"/>
    </source>
</evidence>
<proteinExistence type="predicted"/>
<gene>
    <name evidence="1" type="ORF">BDY21DRAFT_365101</name>
</gene>
<evidence type="ECO:0000313" key="1">
    <source>
        <dbReference type="EMBL" id="KAF2455869.1"/>
    </source>
</evidence>
<name>A0A6A6NVX3_9PEZI</name>
<dbReference type="Proteomes" id="UP000799766">
    <property type="component" value="Unassembled WGS sequence"/>
</dbReference>